<protein>
    <submittedName>
        <fullName evidence="5">HTH_XRE domain containing protein</fullName>
    </submittedName>
</protein>
<feature type="domain" description="Peptidase S24/S26A/S26B/S26C" evidence="4">
    <location>
        <begin position="165"/>
        <end position="279"/>
    </location>
</feature>
<evidence type="ECO:0000256" key="1">
    <source>
        <dbReference type="ARBA" id="ARBA00023015"/>
    </source>
</evidence>
<dbReference type="Pfam" id="PF00717">
    <property type="entry name" value="Peptidase_S24"/>
    <property type="match status" value="1"/>
</dbReference>
<dbReference type="PANTHER" id="PTHR40661:SF3">
    <property type="entry name" value="FELS-1 PROPHAGE TRANSCRIPTIONAL REGULATOR"/>
    <property type="match status" value="1"/>
</dbReference>
<keyword evidence="1" id="KW-0805">Transcription regulation</keyword>
<gene>
    <name evidence="5" type="ORF">UFOVP5_39</name>
</gene>
<accession>A0A6J5KI25</accession>
<sequence>MLSLTPFSLAKASMPGMRHFGIDPDDFQLDTVVGARSSAVATATVPPSASMMSDGVCMPINYDNRNSCASGKVTMSVIDAGIRFSQGRGMVTHEEILAEMIRQLDEKRVSGRGLADLLGIAPARITEMKKGTRRIQQDEMAVLAEFFGLGKPADEASFGNVIWVPVIGLAAAGAWKDAIEVPAFAIPRVKIPNTNQAFAVLVDGDSMNQILPERSYAVVDPDQKRLTNKKVYLIQNGGGETTIKRFREGPARFEPVSTNPEHNVIHMGEHEITVIGRIVAVTSDEGL</sequence>
<keyword evidence="3" id="KW-0804">Transcription</keyword>
<dbReference type="SUPFAM" id="SSF47413">
    <property type="entry name" value="lambda repressor-like DNA-binding domains"/>
    <property type="match status" value="1"/>
</dbReference>
<dbReference type="EMBL" id="LR796135">
    <property type="protein sequence ID" value="CAB4120802.1"/>
    <property type="molecule type" value="Genomic_DNA"/>
</dbReference>
<evidence type="ECO:0000313" key="5">
    <source>
        <dbReference type="EMBL" id="CAB4120802.1"/>
    </source>
</evidence>
<dbReference type="PANTHER" id="PTHR40661">
    <property type="match status" value="1"/>
</dbReference>
<organism evidence="5">
    <name type="scientific">uncultured Caudovirales phage</name>
    <dbReference type="NCBI Taxonomy" id="2100421"/>
    <lineage>
        <taxon>Viruses</taxon>
        <taxon>Duplodnaviria</taxon>
        <taxon>Heunggongvirae</taxon>
        <taxon>Uroviricota</taxon>
        <taxon>Caudoviricetes</taxon>
        <taxon>Peduoviridae</taxon>
        <taxon>Maltschvirus</taxon>
        <taxon>Maltschvirus maltsch</taxon>
    </lineage>
</organism>
<dbReference type="InterPro" id="IPR001387">
    <property type="entry name" value="Cro/C1-type_HTH"/>
</dbReference>
<dbReference type="InterPro" id="IPR010982">
    <property type="entry name" value="Lambda_DNA-bd_dom_sf"/>
</dbReference>
<dbReference type="Gene3D" id="2.10.109.10">
    <property type="entry name" value="Umud Fragment, subunit A"/>
    <property type="match status" value="1"/>
</dbReference>
<proteinExistence type="predicted"/>
<reference evidence="5" key="1">
    <citation type="submission" date="2020-04" db="EMBL/GenBank/DDBJ databases">
        <authorList>
            <person name="Chiriac C."/>
            <person name="Salcher M."/>
            <person name="Ghai R."/>
            <person name="Kavagutti S V."/>
        </authorList>
    </citation>
    <scope>NUCLEOTIDE SEQUENCE</scope>
</reference>
<dbReference type="SUPFAM" id="SSF51306">
    <property type="entry name" value="LexA/Signal peptidase"/>
    <property type="match status" value="1"/>
</dbReference>
<dbReference type="GO" id="GO:0003677">
    <property type="term" value="F:DNA binding"/>
    <property type="evidence" value="ECO:0007669"/>
    <property type="project" value="UniProtKB-KW"/>
</dbReference>
<dbReference type="InterPro" id="IPR015927">
    <property type="entry name" value="Peptidase_S24_S26A/B/C"/>
</dbReference>
<evidence type="ECO:0000259" key="4">
    <source>
        <dbReference type="Pfam" id="PF00717"/>
    </source>
</evidence>
<keyword evidence="2" id="KW-0238">DNA-binding</keyword>
<evidence type="ECO:0000256" key="2">
    <source>
        <dbReference type="ARBA" id="ARBA00023125"/>
    </source>
</evidence>
<evidence type="ECO:0000256" key="3">
    <source>
        <dbReference type="ARBA" id="ARBA00023163"/>
    </source>
</evidence>
<dbReference type="InterPro" id="IPR036286">
    <property type="entry name" value="LexA/Signal_pep-like_sf"/>
</dbReference>
<name>A0A6J5KI25_9CAUD</name>
<dbReference type="CDD" id="cd06529">
    <property type="entry name" value="S24_LexA-like"/>
    <property type="match status" value="1"/>
</dbReference>
<dbReference type="InterPro" id="IPR039418">
    <property type="entry name" value="LexA-like"/>
</dbReference>
<dbReference type="CDD" id="cd00093">
    <property type="entry name" value="HTH_XRE"/>
    <property type="match status" value="1"/>
</dbReference>